<feature type="domain" description="AB hydrolase-1" evidence="1">
    <location>
        <begin position="26"/>
        <end position="248"/>
    </location>
</feature>
<name>A0ABQ4IJS7_9ACTN</name>
<reference evidence="2 3" key="1">
    <citation type="submission" date="2021-01" db="EMBL/GenBank/DDBJ databases">
        <title>Whole genome shotgun sequence of Verrucosispora gifhornensis NBRC 16317.</title>
        <authorList>
            <person name="Komaki H."/>
            <person name="Tamura T."/>
        </authorList>
    </citation>
    <scope>NUCLEOTIDE SEQUENCE [LARGE SCALE GENOMIC DNA]</scope>
    <source>
        <strain evidence="2 3">NBRC 16317</strain>
    </source>
</reference>
<dbReference type="Gene3D" id="3.40.50.1820">
    <property type="entry name" value="alpha/beta hydrolase"/>
    <property type="match status" value="1"/>
</dbReference>
<organism evidence="2 3">
    <name type="scientific">Micromonospora gifhornensis</name>
    <dbReference type="NCBI Taxonomy" id="84594"/>
    <lineage>
        <taxon>Bacteria</taxon>
        <taxon>Bacillati</taxon>
        <taxon>Actinomycetota</taxon>
        <taxon>Actinomycetes</taxon>
        <taxon>Micromonosporales</taxon>
        <taxon>Micromonosporaceae</taxon>
        <taxon>Micromonospora</taxon>
    </lineage>
</organism>
<proteinExistence type="predicted"/>
<dbReference type="Pfam" id="PF12697">
    <property type="entry name" value="Abhydrolase_6"/>
    <property type="match status" value="1"/>
</dbReference>
<keyword evidence="3" id="KW-1185">Reference proteome</keyword>
<comment type="caution">
    <text evidence="2">The sequence shown here is derived from an EMBL/GenBank/DDBJ whole genome shotgun (WGS) entry which is preliminary data.</text>
</comment>
<dbReference type="EMBL" id="BOPA01000037">
    <property type="protein sequence ID" value="GIJ18167.1"/>
    <property type="molecule type" value="Genomic_DNA"/>
</dbReference>
<protein>
    <recommendedName>
        <fullName evidence="1">AB hydrolase-1 domain-containing protein</fullName>
    </recommendedName>
</protein>
<evidence type="ECO:0000313" key="3">
    <source>
        <dbReference type="Proteomes" id="UP000647860"/>
    </source>
</evidence>
<gene>
    <name evidence="2" type="ORF">Vgi01_48510</name>
</gene>
<dbReference type="InterPro" id="IPR000073">
    <property type="entry name" value="AB_hydrolase_1"/>
</dbReference>
<dbReference type="InterPro" id="IPR029058">
    <property type="entry name" value="AB_hydrolase_fold"/>
</dbReference>
<sequence>MTTPAVTIPAVRQLRPPTPDGPLVAFVHGLEDSWESWLPLSNVLPEWSPVALDLPWRPGNDYLWRRRPSPAWLADGFDLLGRRPDLVVAHSFGANALLELLCAGDRRVPETVILICPLYRPPDVAVTWRVFERARRSFEQHIHDSLRSRLGPRLRNMDAEVVERMIAKAVDRVGPSGFLAVFDQFCASASLRLDQVTARVLVLAGGSDPTLSPAAARILADGMPNAVLSVGDSYDHFCYARQPEDVASRLRAFVDVASVVSGHPEGVAT</sequence>
<accession>A0ABQ4IJS7</accession>
<evidence type="ECO:0000313" key="2">
    <source>
        <dbReference type="EMBL" id="GIJ18167.1"/>
    </source>
</evidence>
<dbReference type="RefSeq" id="WP_204292547.1">
    <property type="nucleotide sequence ID" value="NZ_BAAAGZ010000037.1"/>
</dbReference>
<evidence type="ECO:0000259" key="1">
    <source>
        <dbReference type="Pfam" id="PF12697"/>
    </source>
</evidence>
<dbReference type="Proteomes" id="UP000647860">
    <property type="component" value="Unassembled WGS sequence"/>
</dbReference>
<dbReference type="SUPFAM" id="SSF53474">
    <property type="entry name" value="alpha/beta-Hydrolases"/>
    <property type="match status" value="1"/>
</dbReference>